<comment type="subcellular location">
    <subcellularLocation>
        <location evidence="1">Cell outer membrane</location>
        <topology evidence="1">Multi-pass membrane protein</topology>
    </subcellularLocation>
</comment>
<dbReference type="InterPro" id="IPR036942">
    <property type="entry name" value="Beta-barrel_TonB_sf"/>
</dbReference>
<protein>
    <submittedName>
        <fullName evidence="10">Cna protein B-type domain protein</fullName>
    </submittedName>
</protein>
<name>U2P5F2_9BACT</name>
<comment type="caution">
    <text evidence="10">The sequence shown here is derived from an EMBL/GenBank/DDBJ whole genome shotgun (WGS) entry which is preliminary data.</text>
</comment>
<evidence type="ECO:0000256" key="1">
    <source>
        <dbReference type="ARBA" id="ARBA00004571"/>
    </source>
</evidence>
<keyword evidence="5 8" id="KW-0732">Signal</keyword>
<keyword evidence="7" id="KW-0998">Cell outer membrane</keyword>
<evidence type="ECO:0000256" key="2">
    <source>
        <dbReference type="ARBA" id="ARBA00022448"/>
    </source>
</evidence>
<dbReference type="GO" id="GO:0044718">
    <property type="term" value="P:siderophore transmembrane transport"/>
    <property type="evidence" value="ECO:0007669"/>
    <property type="project" value="TreeGrafter"/>
</dbReference>
<reference evidence="10 11" key="1">
    <citation type="submission" date="2013-08" db="EMBL/GenBank/DDBJ databases">
        <authorList>
            <person name="Durkin A.S."/>
            <person name="Haft D.R."/>
            <person name="McCorrison J."/>
            <person name="Torralba M."/>
            <person name="Gillis M."/>
            <person name="Haft D.H."/>
            <person name="Methe B."/>
            <person name="Sutton G."/>
            <person name="Nelson K.E."/>
        </authorList>
    </citation>
    <scope>NUCLEOTIDE SEQUENCE [LARGE SCALE GENOMIC DNA]</scope>
    <source>
        <strain evidence="10 11">F0067</strain>
    </source>
</reference>
<dbReference type="InterPro" id="IPR039426">
    <property type="entry name" value="TonB-dep_rcpt-like"/>
</dbReference>
<dbReference type="SUPFAM" id="SSF49464">
    <property type="entry name" value="Carboxypeptidase regulatory domain-like"/>
    <property type="match status" value="1"/>
</dbReference>
<dbReference type="Pfam" id="PF13715">
    <property type="entry name" value="CarbopepD_reg_2"/>
    <property type="match status" value="1"/>
</dbReference>
<accession>U2P5F2</accession>
<keyword evidence="4" id="KW-0812">Transmembrane</keyword>
<dbReference type="PANTHER" id="PTHR30069">
    <property type="entry name" value="TONB-DEPENDENT OUTER MEMBRANE RECEPTOR"/>
    <property type="match status" value="1"/>
</dbReference>
<dbReference type="Proteomes" id="UP000016648">
    <property type="component" value="Unassembled WGS sequence"/>
</dbReference>
<evidence type="ECO:0000313" key="10">
    <source>
        <dbReference type="EMBL" id="ERK39386.1"/>
    </source>
</evidence>
<evidence type="ECO:0000256" key="7">
    <source>
        <dbReference type="ARBA" id="ARBA00023237"/>
    </source>
</evidence>
<keyword evidence="3" id="KW-1134">Transmembrane beta strand</keyword>
<keyword evidence="6" id="KW-0472">Membrane</keyword>
<evidence type="ECO:0000256" key="3">
    <source>
        <dbReference type="ARBA" id="ARBA00022452"/>
    </source>
</evidence>
<dbReference type="EMBL" id="AWEY01000020">
    <property type="protein sequence ID" value="ERK39386.1"/>
    <property type="molecule type" value="Genomic_DNA"/>
</dbReference>
<feature type="chain" id="PRO_5004632360" evidence="8">
    <location>
        <begin position="19"/>
        <end position="904"/>
    </location>
</feature>
<dbReference type="Gene3D" id="2.60.40.1120">
    <property type="entry name" value="Carboxypeptidase-like, regulatory domain"/>
    <property type="match status" value="1"/>
</dbReference>
<dbReference type="Gene3D" id="2.40.170.20">
    <property type="entry name" value="TonB-dependent receptor, beta-barrel domain"/>
    <property type="match status" value="1"/>
</dbReference>
<evidence type="ECO:0000256" key="8">
    <source>
        <dbReference type="SAM" id="SignalP"/>
    </source>
</evidence>
<dbReference type="GO" id="GO:0015344">
    <property type="term" value="F:siderophore uptake transmembrane transporter activity"/>
    <property type="evidence" value="ECO:0007669"/>
    <property type="project" value="TreeGrafter"/>
</dbReference>
<dbReference type="Pfam" id="PF07715">
    <property type="entry name" value="Plug"/>
    <property type="match status" value="1"/>
</dbReference>
<dbReference type="GO" id="GO:0009279">
    <property type="term" value="C:cell outer membrane"/>
    <property type="evidence" value="ECO:0007669"/>
    <property type="project" value="UniProtKB-SubCell"/>
</dbReference>
<evidence type="ECO:0000256" key="4">
    <source>
        <dbReference type="ARBA" id="ARBA00022692"/>
    </source>
</evidence>
<dbReference type="InterPro" id="IPR008969">
    <property type="entry name" value="CarboxyPept-like_regulatory"/>
</dbReference>
<feature type="domain" description="TonB-dependent receptor plug" evidence="9">
    <location>
        <begin position="114"/>
        <end position="240"/>
    </location>
</feature>
<dbReference type="AlphaFoldDB" id="U2P5F2"/>
<feature type="signal peptide" evidence="8">
    <location>
        <begin position="1"/>
        <end position="18"/>
    </location>
</feature>
<keyword evidence="2" id="KW-0813">Transport</keyword>
<evidence type="ECO:0000259" key="9">
    <source>
        <dbReference type="Pfam" id="PF07715"/>
    </source>
</evidence>
<dbReference type="PATRIC" id="fig|1115809.3.peg.1252"/>
<organism evidence="10 11">
    <name type="scientific">Segatella baroniae F0067</name>
    <dbReference type="NCBI Taxonomy" id="1115809"/>
    <lineage>
        <taxon>Bacteria</taxon>
        <taxon>Pseudomonadati</taxon>
        <taxon>Bacteroidota</taxon>
        <taxon>Bacteroidia</taxon>
        <taxon>Bacteroidales</taxon>
        <taxon>Prevotellaceae</taxon>
        <taxon>Segatella</taxon>
    </lineage>
</organism>
<gene>
    <name evidence="10" type="ORF">HMPREF9135_1697</name>
</gene>
<evidence type="ECO:0000256" key="6">
    <source>
        <dbReference type="ARBA" id="ARBA00023136"/>
    </source>
</evidence>
<proteinExistence type="predicted"/>
<dbReference type="SUPFAM" id="SSF56935">
    <property type="entry name" value="Porins"/>
    <property type="match status" value="1"/>
</dbReference>
<dbReference type="PANTHER" id="PTHR30069:SF29">
    <property type="entry name" value="HEMOGLOBIN AND HEMOGLOBIN-HAPTOGLOBIN-BINDING PROTEIN 1-RELATED"/>
    <property type="match status" value="1"/>
</dbReference>
<evidence type="ECO:0000256" key="5">
    <source>
        <dbReference type="ARBA" id="ARBA00022729"/>
    </source>
</evidence>
<evidence type="ECO:0000313" key="11">
    <source>
        <dbReference type="Proteomes" id="UP000016648"/>
    </source>
</evidence>
<dbReference type="InterPro" id="IPR012910">
    <property type="entry name" value="Plug_dom"/>
</dbReference>
<keyword evidence="11" id="KW-1185">Reference proteome</keyword>
<sequence length="904" mass="101809">MKCAWVILLLAASLTAAAQQVIRGKVTARADGKPIAFASVYVKEAAKGAVSDMDGNFKLVVPQLREPHLRVSCMGYHTVELQVKPGGEILDIKLDEQSFGLKDVTVTARYHDKTGSDATIEQEALEYIQPTSLKDIFVLLPGGKMGSNNMQDGALISSRQVGTDMSTSFGMGLTVNGVPVQNDGMRIQMAGVTGQSAADGEGNVTVNTGVDLRTISTDHIENVTLTRGISSAKEGNLSSGTIRVNAKQGASPLQARVKFDPLNKLAYVGRGFHLSERLGTLYAGADIVRSQARMEDARGAYNRVSAQLNWNNQRRWWGKTVDMNLLGSYVTSFSNNKTDELIKTYHEKYNSRYERATLSGKLNVALNTPWLDNLELIGSADYTRNVLKHHKHVINRTVMPLQQSLQEGESEGVYLPSTYDTYYKIDNRPLNVFAQLNVRKSGNLGKELSYNLLLGTSLTTTKNLGDGAVVDPMRPPFPSADFIRPRKNSDIPSLVNHAGYLESKLRYCHGRHELNGSLGARSTTMFNLPSNYKLNGRMLLEPRLQAAYTFYHKAGGDEMSHTLRAGYGVENKLPSADYLYPDKVYHDFIALNAYFTDASKRLLITNTKIQNPVNERLSANKNSKLEVGYDLRWRGFELNLTGFRELMKGGVAYFTTYVPAHYTYYYELLHPVEAKPTKADFKSREMRTFMEMQVPTNSARTVKQGLEYRLHIPTMAAVRSEVEINGAYYRTEYASGVPVMYRPSVMVGEQMYPYVGIFDGSEKQIGSNFNTNAWVNTHLPKWKLIFTNFIQVVWFEKYRLVTDVNAYPERYMDTDGEVRTFRLADDELLKSLRRTYLASRYKENKQPVSLLWSIKATKEFNRHVKLAFFANNIVQVSPKYRDGYAQSRRNWQKPFFGAELTMSF</sequence>